<dbReference type="EMBL" id="GDQN01010322">
    <property type="protein sequence ID" value="JAT80732.1"/>
    <property type="molecule type" value="Transcribed_RNA"/>
</dbReference>
<organism evidence="2">
    <name type="scientific">Pectinophora gossypiella</name>
    <name type="common">Cotton pink bollworm</name>
    <name type="synonym">Depressaria gossypiella</name>
    <dbReference type="NCBI Taxonomy" id="13191"/>
    <lineage>
        <taxon>Eukaryota</taxon>
        <taxon>Metazoa</taxon>
        <taxon>Ecdysozoa</taxon>
        <taxon>Arthropoda</taxon>
        <taxon>Hexapoda</taxon>
        <taxon>Insecta</taxon>
        <taxon>Pterygota</taxon>
        <taxon>Neoptera</taxon>
        <taxon>Endopterygota</taxon>
        <taxon>Lepidoptera</taxon>
        <taxon>Glossata</taxon>
        <taxon>Ditrysia</taxon>
        <taxon>Gelechioidea</taxon>
        <taxon>Gelechiidae</taxon>
        <taxon>Apatetrinae</taxon>
        <taxon>Pectinophora</taxon>
    </lineage>
</organism>
<dbReference type="AlphaFoldDB" id="A0A1E1W1C2"/>
<protein>
    <submittedName>
        <fullName evidence="2">Uncharacterized protein</fullName>
    </submittedName>
</protein>
<dbReference type="Pfam" id="PF04031">
    <property type="entry name" value="Las1"/>
    <property type="match status" value="1"/>
</dbReference>
<dbReference type="GO" id="GO:0000460">
    <property type="term" value="P:maturation of 5.8S rRNA"/>
    <property type="evidence" value="ECO:0007669"/>
    <property type="project" value="TreeGrafter"/>
</dbReference>
<dbReference type="GO" id="GO:0000470">
    <property type="term" value="P:maturation of LSU-rRNA"/>
    <property type="evidence" value="ECO:0007669"/>
    <property type="project" value="TreeGrafter"/>
</dbReference>
<sequence length="542" mass="61676">MTEHYHVVPWFNSKEWYQVYDNIYSTMATFTTKQEALEMLLVWKARCPSLPSSVETTLTLLEVHIQDLKNTNDHINENMLRLAYSSAIMRFVNHMLDSETSKGVSLYQAAKNLGIPDWIVDMRHDTAHSNNLPSIEILREACSVSLNWLQGSYWDKYKLIIADYVSGQKEIDSCDENKISTLMNLCVTLSICSHPRNKIKSMSDISNFDMRGAIISDVSEILGDQVDLSNLTKVSVSGIINSLNNYFKKRLKSKDINSIVTKVLLGEESLFLSLDLLQYIEDGDFGSKNRLSKEYVQCFEVLLTFLHTHDLLLDFLMELIKISEANDAHDYRSKLAALWVLEILKALGKSKLFLDKFNKINPGEAGSKNRKELILLFHHWFPNEKLSKLLLDLQKPIPQELMNIHFIQPIISAYNPNLTYFINNILNFVKPSLPKPTVDKICTLAKLIASPESFPLTASRIYTVDDINMEDKASASADNMNDSDSDVICESDNKPETSKDPSTSSISWKLASCEHKWSSCPIGLLPWQQYESSVKATEDMET</sequence>
<dbReference type="GO" id="GO:0004519">
    <property type="term" value="F:endonuclease activity"/>
    <property type="evidence" value="ECO:0007669"/>
    <property type="project" value="InterPro"/>
</dbReference>
<dbReference type="OrthoDB" id="10263222at2759"/>
<accession>A0A1E1W1C2</accession>
<feature type="region of interest" description="Disordered" evidence="1">
    <location>
        <begin position="474"/>
        <end position="507"/>
    </location>
</feature>
<dbReference type="GO" id="GO:0090730">
    <property type="term" value="C:Las1 complex"/>
    <property type="evidence" value="ECO:0007669"/>
    <property type="project" value="InterPro"/>
</dbReference>
<dbReference type="GO" id="GO:0030687">
    <property type="term" value="C:preribosome, large subunit precursor"/>
    <property type="evidence" value="ECO:0007669"/>
    <property type="project" value="TreeGrafter"/>
</dbReference>
<dbReference type="InterPro" id="IPR007174">
    <property type="entry name" value="Las1"/>
</dbReference>
<reference evidence="2" key="1">
    <citation type="submission" date="2015-09" db="EMBL/GenBank/DDBJ databases">
        <title>De novo assembly of Pectinophora gossypiella (Pink Bollworm) gut transcriptome.</title>
        <authorList>
            <person name="Tassone E.E."/>
        </authorList>
    </citation>
    <scope>NUCLEOTIDE SEQUENCE</scope>
</reference>
<evidence type="ECO:0000313" key="2">
    <source>
        <dbReference type="EMBL" id="JAT80732.1"/>
    </source>
</evidence>
<evidence type="ECO:0000256" key="1">
    <source>
        <dbReference type="SAM" id="MobiDB-lite"/>
    </source>
</evidence>
<gene>
    <name evidence="2" type="ORF">g.6819</name>
</gene>
<name>A0A1E1W1C2_PECGO</name>
<dbReference type="PANTHER" id="PTHR15002">
    <property type="entry name" value="RIBOSOMAL BIOGENESIS PROTEIN LAS1L"/>
    <property type="match status" value="1"/>
</dbReference>
<dbReference type="PANTHER" id="PTHR15002:SF0">
    <property type="entry name" value="RIBOSOMAL BIOGENESIS PROTEIN LAS1L"/>
    <property type="match status" value="1"/>
</dbReference>
<proteinExistence type="predicted"/>